<dbReference type="AlphaFoldDB" id="U3L0A6"/>
<keyword evidence="1" id="KW-0812">Transmembrane</keyword>
<evidence type="ECO:0000313" key="2">
    <source>
        <dbReference type="EMBL" id="AFU50210.1"/>
    </source>
</evidence>
<gene>
    <name evidence="2" type="primary">ND6</name>
</gene>
<evidence type="ECO:0000256" key="1">
    <source>
        <dbReference type="SAM" id="Phobius"/>
    </source>
</evidence>
<dbReference type="EMBL" id="JX220993">
    <property type="protein sequence ID" value="AFU50210.1"/>
    <property type="molecule type" value="Genomic_DNA"/>
</dbReference>
<name>U3L0A6_9CUCU</name>
<feature type="transmembrane region" description="Helical" evidence="1">
    <location>
        <begin position="86"/>
        <end position="108"/>
    </location>
</feature>
<sequence length="159" mass="18728">MSFMLIMSMTLSFNFTLIKHPVSMSICVLLMTMTISLMMGLMSMNSWFSYILVLTMIGGMLIIFLYMTNVASNEKFEMARIFKVSFYLLLMMMFINLFMEKFINYNFIIKNYNLEISLEKFYLWPFNLLMITLMIYLLITLIMVVKITSSSSGPLRKMD</sequence>
<protein>
    <submittedName>
        <fullName evidence="2">NADH dehydrogenase subunit 6</fullName>
    </submittedName>
</protein>
<reference evidence="2" key="1">
    <citation type="submission" date="2012-06" db="EMBL/GenBank/DDBJ databases">
        <title>Mitogenomics of the Coleoptera under dense taxon sampling.</title>
        <authorList>
            <person name="Timmermans M.J.T.N."/>
            <person name="Lim J."/>
            <person name="Dodsworth S."/>
            <person name="Haran J."/>
            <person name="Ahrens D."/>
            <person name="Bocak L."/>
            <person name="London A."/>
            <person name="Culverwell L."/>
            <person name="Vogler A.P."/>
        </authorList>
    </citation>
    <scope>NUCLEOTIDE SEQUENCE</scope>
</reference>
<keyword evidence="1" id="KW-0472">Membrane</keyword>
<accession>U3L0A6</accession>
<keyword evidence="1" id="KW-1133">Transmembrane helix</keyword>
<geneLocation type="mitochondrion" evidence="2"/>
<feature type="transmembrane region" description="Helical" evidence="1">
    <location>
        <begin position="21"/>
        <end position="41"/>
    </location>
</feature>
<feature type="transmembrane region" description="Helical" evidence="1">
    <location>
        <begin position="47"/>
        <end position="66"/>
    </location>
</feature>
<proteinExistence type="predicted"/>
<feature type="transmembrane region" description="Helical" evidence="1">
    <location>
        <begin position="128"/>
        <end position="148"/>
    </location>
</feature>
<keyword evidence="2" id="KW-0496">Mitochondrion</keyword>
<organism evidence="2">
    <name type="scientific">Imatidium capense</name>
    <dbReference type="NCBI Taxonomy" id="294609"/>
    <lineage>
        <taxon>Eukaryota</taxon>
        <taxon>Metazoa</taxon>
        <taxon>Ecdysozoa</taxon>
        <taxon>Arthropoda</taxon>
        <taxon>Hexapoda</taxon>
        <taxon>Insecta</taxon>
        <taxon>Pterygota</taxon>
        <taxon>Neoptera</taxon>
        <taxon>Endopterygota</taxon>
        <taxon>Coleoptera</taxon>
        <taxon>Polyphaga</taxon>
        <taxon>Cucujiformia</taxon>
        <taxon>Chrysomeloidea</taxon>
        <taxon>Chrysomelidae</taxon>
        <taxon>Cassidinae</taxon>
        <taxon>Imatidium</taxon>
    </lineage>
</organism>